<comment type="pathway">
    <text evidence="3">Amino-acid degradation; L-phenylalanine degradation; acetoacetate and fumarate from L-phenylalanine: step 1/6.</text>
</comment>
<evidence type="ECO:0000313" key="15">
    <source>
        <dbReference type="Proteomes" id="UP001293791"/>
    </source>
</evidence>
<dbReference type="PANTHER" id="PTHR11473">
    <property type="entry name" value="AROMATIC AMINO ACID HYDROXYLASE"/>
    <property type="match status" value="1"/>
</dbReference>
<evidence type="ECO:0000256" key="9">
    <source>
        <dbReference type="ARBA" id="ARBA00023004"/>
    </source>
</evidence>
<evidence type="ECO:0000256" key="8">
    <source>
        <dbReference type="ARBA" id="ARBA00023002"/>
    </source>
</evidence>
<name>A0ABU5L9C1_9RICK</name>
<evidence type="ECO:0000256" key="11">
    <source>
        <dbReference type="ARBA" id="ARBA00023232"/>
    </source>
</evidence>
<dbReference type="InterPro" id="IPR018301">
    <property type="entry name" value="ArAA_hydroxylase_Fe/CU_BS"/>
</dbReference>
<accession>A0ABU5L9C1</accession>
<keyword evidence="11" id="KW-0585">Phenylalanine catabolism</keyword>
<reference evidence="14 15" key="1">
    <citation type="submission" date="2023-02" db="EMBL/GenBank/DDBJ databases">
        <title>Host association and intracellularity evolved multiple times independently in the Rickettsiales.</title>
        <authorList>
            <person name="Castelli M."/>
            <person name="Nardi T."/>
            <person name="Gammuto L."/>
            <person name="Bellinzona G."/>
            <person name="Sabaneyeva E."/>
            <person name="Potekhin A."/>
            <person name="Serra V."/>
            <person name="Petroni G."/>
            <person name="Sassera D."/>
        </authorList>
    </citation>
    <scope>NUCLEOTIDE SEQUENCE [LARGE SCALE GENOMIC DNA]</scope>
    <source>
        <strain evidence="14 15">BOD18</strain>
    </source>
</reference>
<evidence type="ECO:0000256" key="5">
    <source>
        <dbReference type="ARBA" id="ARBA00011995"/>
    </source>
</evidence>
<evidence type="ECO:0000256" key="7">
    <source>
        <dbReference type="ARBA" id="ARBA00022723"/>
    </source>
</evidence>
<evidence type="ECO:0000256" key="1">
    <source>
        <dbReference type="ARBA" id="ARBA00001060"/>
    </source>
</evidence>
<comment type="cofactor">
    <cofactor evidence="2">
        <name>Fe(2+)</name>
        <dbReference type="ChEBI" id="CHEBI:29033"/>
    </cofactor>
</comment>
<dbReference type="Proteomes" id="UP001293791">
    <property type="component" value="Unassembled WGS sequence"/>
</dbReference>
<keyword evidence="7" id="KW-0479">Metal-binding</keyword>
<comment type="caution">
    <text evidence="14">The sequence shown here is derived from an EMBL/GenBank/DDBJ whole genome shotgun (WGS) entry which is preliminary data.</text>
</comment>
<evidence type="ECO:0000256" key="3">
    <source>
        <dbReference type="ARBA" id="ARBA00005088"/>
    </source>
</evidence>
<dbReference type="SUPFAM" id="SSF56534">
    <property type="entry name" value="Aromatic aminoacid monoxygenases, catalytic and oligomerization domains"/>
    <property type="match status" value="1"/>
</dbReference>
<dbReference type="InterPro" id="IPR036329">
    <property type="entry name" value="Aro-AA_hydroxylase_C_sf"/>
</dbReference>
<dbReference type="NCBIfam" id="TIGR01267">
    <property type="entry name" value="Phe4hydrox_mono"/>
    <property type="match status" value="1"/>
</dbReference>
<dbReference type="PRINTS" id="PR00372">
    <property type="entry name" value="FYWHYDRXLASE"/>
</dbReference>
<feature type="domain" description="Biopterin-dependent aromatic amino acid hydroxylase family profile" evidence="13">
    <location>
        <begin position="1"/>
        <end position="228"/>
    </location>
</feature>
<evidence type="ECO:0000256" key="10">
    <source>
        <dbReference type="ARBA" id="ARBA00023033"/>
    </source>
</evidence>
<dbReference type="EMBL" id="JARGYT010000053">
    <property type="protein sequence ID" value="MDZ5762475.1"/>
    <property type="molecule type" value="Genomic_DNA"/>
</dbReference>
<dbReference type="InterPro" id="IPR036951">
    <property type="entry name" value="ArAA_hydroxylase_sf"/>
</dbReference>
<evidence type="ECO:0000259" key="13">
    <source>
        <dbReference type="PROSITE" id="PS51410"/>
    </source>
</evidence>
<comment type="catalytic activity">
    <reaction evidence="1">
        <text>(6R)-L-erythro-5,6,7,8-tetrahydrobiopterin + L-phenylalanine + O2 = (4aS,6R)-4a-hydroxy-L-erythro-5,6,7,8-tetrahydrobiopterin + L-tyrosine</text>
        <dbReference type="Rhea" id="RHEA:20273"/>
        <dbReference type="ChEBI" id="CHEBI:15379"/>
        <dbReference type="ChEBI" id="CHEBI:15642"/>
        <dbReference type="ChEBI" id="CHEBI:58095"/>
        <dbReference type="ChEBI" id="CHEBI:58315"/>
        <dbReference type="ChEBI" id="CHEBI:59560"/>
        <dbReference type="EC" id="1.14.16.1"/>
    </reaction>
</comment>
<gene>
    <name evidence="14" type="ORF">Cyrtocomes_00859</name>
</gene>
<dbReference type="Pfam" id="PF00351">
    <property type="entry name" value="Biopterin_H"/>
    <property type="match status" value="1"/>
</dbReference>
<keyword evidence="9" id="KW-0408">Iron</keyword>
<dbReference type="NCBIfam" id="NF008877">
    <property type="entry name" value="PRK11913.1-2"/>
    <property type="match status" value="1"/>
</dbReference>
<keyword evidence="15" id="KW-1185">Reference proteome</keyword>
<keyword evidence="10" id="KW-0503">Monooxygenase</keyword>
<proteinExistence type="inferred from homology"/>
<dbReference type="EC" id="1.14.16.1" evidence="5"/>
<keyword evidence="8" id="KW-0560">Oxidoreductase</keyword>
<dbReference type="InterPro" id="IPR001273">
    <property type="entry name" value="ArAA_hydroxylase"/>
</dbReference>
<protein>
    <recommendedName>
        <fullName evidence="6">Phenylalanine-4-hydroxylase</fullName>
        <ecNumber evidence="5">1.14.16.1</ecNumber>
    </recommendedName>
    <alternativeName>
        <fullName evidence="12">Phe-4-monooxygenase</fullName>
    </alternativeName>
</protein>
<evidence type="ECO:0000256" key="12">
    <source>
        <dbReference type="ARBA" id="ARBA00029922"/>
    </source>
</evidence>
<dbReference type="Gene3D" id="1.10.800.10">
    <property type="entry name" value="Aromatic amino acid hydroxylase"/>
    <property type="match status" value="1"/>
</dbReference>
<dbReference type="InterPro" id="IPR019774">
    <property type="entry name" value="Aromatic-AA_hydroxylase_C"/>
</dbReference>
<dbReference type="InterPro" id="IPR005960">
    <property type="entry name" value="Phe-4-hydroxylase_mono"/>
</dbReference>
<dbReference type="PANTHER" id="PTHR11473:SF24">
    <property type="entry name" value="PHENYLALANINE-4-HYDROXYLASE"/>
    <property type="match status" value="1"/>
</dbReference>
<comment type="similarity">
    <text evidence="4">Belongs to the biopterin-dependent aromatic amino acid hydroxylase family.</text>
</comment>
<dbReference type="PROSITE" id="PS51410">
    <property type="entry name" value="BH4_AAA_HYDROXYL_2"/>
    <property type="match status" value="1"/>
</dbReference>
<sequence>MVTHEQWENFTQTDHNTWKILFERQSSLLKQRAAEDIIQGLEKLEICNDQIPKFSTLNHILKKETNFSIVPVKGFIPEDLFFKFLSIRKFPSTCFIRKPSQLDYLEEPDIFHDVFGHIPLLVNPIFSDFMELFGRKGLEAIEAGMLKFAATLYWFTVEFGLVQSANGLRIYGAGITSSKGESIYCLDSEVPTRIKFNSLRAMKTQYHIDSFQKTYFVIESFQQLFDVL</sequence>
<evidence type="ECO:0000256" key="2">
    <source>
        <dbReference type="ARBA" id="ARBA00001954"/>
    </source>
</evidence>
<organism evidence="14 15">
    <name type="scientific">Candidatus Cyrtobacter comes</name>
    <dbReference type="NCBI Taxonomy" id="675776"/>
    <lineage>
        <taxon>Bacteria</taxon>
        <taxon>Pseudomonadati</taxon>
        <taxon>Pseudomonadota</taxon>
        <taxon>Alphaproteobacteria</taxon>
        <taxon>Rickettsiales</taxon>
        <taxon>Candidatus Midichloriaceae</taxon>
        <taxon>Candidatus Cyrtobacter</taxon>
    </lineage>
</organism>
<dbReference type="PROSITE" id="PS00367">
    <property type="entry name" value="BH4_AAA_HYDROXYL_1"/>
    <property type="match status" value="1"/>
</dbReference>
<evidence type="ECO:0000256" key="6">
    <source>
        <dbReference type="ARBA" id="ARBA00020276"/>
    </source>
</evidence>
<evidence type="ECO:0000256" key="4">
    <source>
        <dbReference type="ARBA" id="ARBA00009712"/>
    </source>
</evidence>
<evidence type="ECO:0000313" key="14">
    <source>
        <dbReference type="EMBL" id="MDZ5762475.1"/>
    </source>
</evidence>